<dbReference type="NCBIfam" id="NF003037">
    <property type="entry name" value="PRK03932.1"/>
    <property type="match status" value="1"/>
</dbReference>
<dbReference type="InterPro" id="IPR012340">
    <property type="entry name" value="NA-bd_OB-fold"/>
</dbReference>
<organism evidence="10">
    <name type="scientific">Chrysotila carterae</name>
    <name type="common">Marine alga</name>
    <name type="synonym">Syracosphaera carterae</name>
    <dbReference type="NCBI Taxonomy" id="13221"/>
    <lineage>
        <taxon>Eukaryota</taxon>
        <taxon>Haptista</taxon>
        <taxon>Haptophyta</taxon>
        <taxon>Prymnesiophyceae</taxon>
        <taxon>Isochrysidales</taxon>
        <taxon>Isochrysidaceae</taxon>
        <taxon>Chrysotila</taxon>
    </lineage>
</organism>
<keyword evidence="7" id="KW-0030">Aminoacyl-tRNA synthetase</keyword>
<dbReference type="PANTHER" id="PTHR22594">
    <property type="entry name" value="ASPARTYL/LYSYL-TRNA SYNTHETASE"/>
    <property type="match status" value="1"/>
</dbReference>
<dbReference type="InterPro" id="IPR045864">
    <property type="entry name" value="aa-tRNA-synth_II/BPL/LPL"/>
</dbReference>
<keyword evidence="8" id="KW-0175">Coiled coil</keyword>
<evidence type="ECO:0000313" key="10">
    <source>
        <dbReference type="EMBL" id="CAE0784890.1"/>
    </source>
</evidence>
<keyword evidence="6" id="KW-0648">Protein biosynthesis</keyword>
<dbReference type="InterPro" id="IPR004522">
    <property type="entry name" value="Asn-tRNA-ligase"/>
</dbReference>
<dbReference type="PRINTS" id="PR01042">
    <property type="entry name" value="TRNASYNTHASP"/>
</dbReference>
<dbReference type="NCBIfam" id="TIGR00457">
    <property type="entry name" value="asnS"/>
    <property type="match status" value="1"/>
</dbReference>
<dbReference type="GO" id="GO:0005524">
    <property type="term" value="F:ATP binding"/>
    <property type="evidence" value="ECO:0007669"/>
    <property type="project" value="UniProtKB-KW"/>
</dbReference>
<evidence type="ECO:0000259" key="9">
    <source>
        <dbReference type="PROSITE" id="PS50862"/>
    </source>
</evidence>
<gene>
    <name evidence="10" type="ORF">PCAR00345_LOCUS37598</name>
</gene>
<dbReference type="Pfam" id="PF00152">
    <property type="entry name" value="tRNA-synt_2"/>
    <property type="match status" value="1"/>
</dbReference>
<dbReference type="HAMAP" id="MF_00534">
    <property type="entry name" value="Asn_tRNA_synth"/>
    <property type="match status" value="1"/>
</dbReference>
<name>A0A7S4C2F7_CHRCT</name>
<evidence type="ECO:0000256" key="6">
    <source>
        <dbReference type="ARBA" id="ARBA00022917"/>
    </source>
</evidence>
<sequence>MADIDAYLEKHKVAAMLNDAVNELVVAKPDDPISFLVDALFREAAVRGQQPVYLSRLLEVRATLQAEQAEAAKVLAERNQLKEQVEKQEYRIKHLLRTLDELEGGKRTTSSVAPTPAATVAASAVPIGHTGFSWSAQVSGVPIGHTSFSWAAGVQTAAPSGASNGAAADETADAGDVSKEAFSQRVSVKRVFKAGKAAVGKSILVSGWARTVRMQKEMAFVEINDGSTLVGLQLVISKKETNGWDELSAIGATGCAIVATGNIVESPGSGQAVELQAESVSVVGVSDGAQYPLAKKAHTLEHLRTLTHLRPRTNTFGAVMRIRNALAYATHTFFQNNGFMYVNSPIITGSDCEGAGEMFQVTTLDVSKPPKTPDGAVDYAQDFFGKQAFLTVSGQLNAEHYACAFGSVYTFGPTFRAEDSNTTRHLAEFWMIEPEIAFADIIDDMNCAESYLRYCIAHVLEHCPEDIKFLAKHYDPELPKTLRFVADTPFARMTYTEAIEVLLKEKNVKWEFPPEWGKELQTEHERYLAETYCKKPLIVYNYPKDCKAFYMRLNDDNKTVAAMDVLFPRLGEMVGGSQREERLDVLLRRMEEMGLEKEGYEAYLDLRRFGTQKHAGFGVGFERLVTYTTGMTNIRDVIPFPRAPGTMAC</sequence>
<feature type="coiled-coil region" evidence="8">
    <location>
        <begin position="64"/>
        <end position="98"/>
    </location>
</feature>
<dbReference type="SUPFAM" id="SSF47391">
    <property type="entry name" value="Dimerization-anchoring domain of cAMP-dependent PK regulatory subunit"/>
    <property type="match status" value="1"/>
</dbReference>
<evidence type="ECO:0000256" key="7">
    <source>
        <dbReference type="ARBA" id="ARBA00023146"/>
    </source>
</evidence>
<evidence type="ECO:0000256" key="1">
    <source>
        <dbReference type="ARBA" id="ARBA00008226"/>
    </source>
</evidence>
<dbReference type="CDD" id="cd00776">
    <property type="entry name" value="AsxRS_core"/>
    <property type="match status" value="1"/>
</dbReference>
<dbReference type="AlphaFoldDB" id="A0A7S4C2F7"/>
<keyword evidence="3" id="KW-0436">Ligase</keyword>
<keyword evidence="5" id="KW-0067">ATP-binding</keyword>
<dbReference type="InterPro" id="IPR002312">
    <property type="entry name" value="Asp/Asn-tRNA-synth_IIb"/>
</dbReference>
<evidence type="ECO:0000256" key="4">
    <source>
        <dbReference type="ARBA" id="ARBA00022741"/>
    </source>
</evidence>
<dbReference type="PANTHER" id="PTHR22594:SF34">
    <property type="entry name" value="ASPARAGINE--TRNA LIGASE, MITOCHONDRIAL-RELATED"/>
    <property type="match status" value="1"/>
</dbReference>
<evidence type="ECO:0000256" key="2">
    <source>
        <dbReference type="ARBA" id="ARBA00012816"/>
    </source>
</evidence>
<dbReference type="EC" id="6.1.1.22" evidence="2"/>
<accession>A0A7S4C2F7</accession>
<dbReference type="GO" id="GO:0004816">
    <property type="term" value="F:asparagine-tRNA ligase activity"/>
    <property type="evidence" value="ECO:0007669"/>
    <property type="project" value="UniProtKB-EC"/>
</dbReference>
<evidence type="ECO:0000256" key="8">
    <source>
        <dbReference type="SAM" id="Coils"/>
    </source>
</evidence>
<dbReference type="EMBL" id="HBIZ01060226">
    <property type="protein sequence ID" value="CAE0784890.1"/>
    <property type="molecule type" value="Transcribed_RNA"/>
</dbReference>
<evidence type="ECO:0000256" key="3">
    <source>
        <dbReference type="ARBA" id="ARBA00022598"/>
    </source>
</evidence>
<dbReference type="InterPro" id="IPR004364">
    <property type="entry name" value="Aa-tRNA-synt_II"/>
</dbReference>
<dbReference type="Gene3D" id="1.20.890.10">
    <property type="entry name" value="cAMP-dependent protein kinase regulatory subunit, dimerization-anchoring domain"/>
    <property type="match status" value="1"/>
</dbReference>
<feature type="domain" description="Aminoacyl-transfer RNA synthetases class-II family profile" evidence="9">
    <location>
        <begin position="287"/>
        <end position="639"/>
    </location>
</feature>
<dbReference type="Gene3D" id="2.40.50.140">
    <property type="entry name" value="Nucleic acid-binding proteins"/>
    <property type="match status" value="1"/>
</dbReference>
<dbReference type="PROSITE" id="PS50862">
    <property type="entry name" value="AA_TRNA_LIGASE_II"/>
    <property type="match status" value="1"/>
</dbReference>
<dbReference type="FunFam" id="3.30.930.10:FF:000016">
    <property type="entry name" value="Asparagine--tRNA ligase"/>
    <property type="match status" value="1"/>
</dbReference>
<evidence type="ECO:0000256" key="5">
    <source>
        <dbReference type="ARBA" id="ARBA00022840"/>
    </source>
</evidence>
<dbReference type="SUPFAM" id="SSF55681">
    <property type="entry name" value="Class II aaRS and biotin synthetases"/>
    <property type="match status" value="1"/>
</dbReference>
<proteinExistence type="inferred from homology"/>
<dbReference type="Gene3D" id="3.30.930.10">
    <property type="entry name" value="Bira Bifunctional Protein, Domain 2"/>
    <property type="match status" value="1"/>
</dbReference>
<dbReference type="SUPFAM" id="SSF50249">
    <property type="entry name" value="Nucleic acid-binding proteins"/>
    <property type="match status" value="1"/>
</dbReference>
<keyword evidence="4" id="KW-0547">Nucleotide-binding</keyword>
<protein>
    <recommendedName>
        <fullName evidence="2">asparagine--tRNA ligase</fullName>
        <ecNumber evidence="2">6.1.1.22</ecNumber>
    </recommendedName>
</protein>
<dbReference type="InterPro" id="IPR006195">
    <property type="entry name" value="aa-tRNA-synth_II"/>
</dbReference>
<reference evidence="10" key="1">
    <citation type="submission" date="2021-01" db="EMBL/GenBank/DDBJ databases">
        <authorList>
            <person name="Corre E."/>
            <person name="Pelletier E."/>
            <person name="Niang G."/>
            <person name="Scheremetjew M."/>
            <person name="Finn R."/>
            <person name="Kale V."/>
            <person name="Holt S."/>
            <person name="Cochrane G."/>
            <person name="Meng A."/>
            <person name="Brown T."/>
            <person name="Cohen L."/>
        </authorList>
    </citation>
    <scope>NUCLEOTIDE SEQUENCE</scope>
    <source>
        <strain evidence="10">CCMP645</strain>
    </source>
</reference>
<dbReference type="GO" id="GO:0005739">
    <property type="term" value="C:mitochondrion"/>
    <property type="evidence" value="ECO:0007669"/>
    <property type="project" value="TreeGrafter"/>
</dbReference>
<dbReference type="GO" id="GO:0006421">
    <property type="term" value="P:asparaginyl-tRNA aminoacylation"/>
    <property type="evidence" value="ECO:0007669"/>
    <property type="project" value="InterPro"/>
</dbReference>
<dbReference type="CDD" id="cd04318">
    <property type="entry name" value="EcAsnRS_like_N"/>
    <property type="match status" value="1"/>
</dbReference>
<comment type="similarity">
    <text evidence="1">Belongs to the class-II aminoacyl-tRNA synthetase family.</text>
</comment>